<dbReference type="InterPro" id="IPR050471">
    <property type="entry name" value="AB_hydrolase"/>
</dbReference>
<reference evidence="4 5" key="1">
    <citation type="submission" date="2019-10" db="EMBL/GenBank/DDBJ databases">
        <title>Genome Sequence of Micromonospora terminaliae DSM 101760.</title>
        <authorList>
            <person name="Guo L."/>
        </authorList>
    </citation>
    <scope>NUCLEOTIDE SEQUENCE [LARGE SCALE GENOMIC DNA]</scope>
    <source>
        <strain evidence="4 5">DSM 101760</strain>
    </source>
</reference>
<dbReference type="Proteomes" id="UP000477779">
    <property type="component" value="Unassembled WGS sequence"/>
</dbReference>
<dbReference type="PANTHER" id="PTHR43433:SF5">
    <property type="entry name" value="AB HYDROLASE-1 DOMAIN-CONTAINING PROTEIN"/>
    <property type="match status" value="1"/>
</dbReference>
<dbReference type="PANTHER" id="PTHR43433">
    <property type="entry name" value="HYDROLASE, ALPHA/BETA FOLD FAMILY PROTEIN"/>
    <property type="match status" value="1"/>
</dbReference>
<feature type="domain" description="AB hydrolase-1" evidence="2">
    <location>
        <begin position="25"/>
        <end position="273"/>
    </location>
</feature>
<dbReference type="EMBL" id="CP045309">
    <property type="protein sequence ID" value="QGL47028.1"/>
    <property type="molecule type" value="Genomic_DNA"/>
</dbReference>
<evidence type="ECO:0000256" key="1">
    <source>
        <dbReference type="SAM" id="MobiDB-lite"/>
    </source>
</evidence>
<dbReference type="Gene3D" id="3.40.50.1820">
    <property type="entry name" value="alpha/beta hydrolase"/>
    <property type="match status" value="1"/>
</dbReference>
<accession>A0AAJ2ZIA4</accession>
<sequence length="326" mass="35701">MRRTVRTPDGGRLAVEEWGDPAGWPILAHHGTPSSRRATFHGRWVRDAAERGLRLISYDRPGYGDSSPRPGRTVADTAADVRAICAELDIDRLGTWGFSGGGPHALACAALLPDLVTAAAVLAGMAPFEAEGLDWFADMYRDDVDDTHLYLTDPVAARKKMDRDREEFLLAATDDAVGEAWTPTRDDEAATLGRYHRFLSSCRAAGLAPGIEGWWDDSGTQVRPWGFDLADIAVPVLLMYGRRDVFVPSGHGEWLARHVPGAEVRWFDDDGHGTLALKRLPDAHAWLAERSRHRNAGSGQRGGHRVEAGRDGEDRAGPARLDRSGR</sequence>
<dbReference type="InterPro" id="IPR029058">
    <property type="entry name" value="AB_hydrolase_fold"/>
</dbReference>
<dbReference type="InterPro" id="IPR000073">
    <property type="entry name" value="AB_hydrolase_1"/>
</dbReference>
<proteinExistence type="predicted"/>
<dbReference type="GO" id="GO:0016787">
    <property type="term" value="F:hydrolase activity"/>
    <property type="evidence" value="ECO:0007669"/>
    <property type="project" value="UniProtKB-KW"/>
</dbReference>
<evidence type="ECO:0000259" key="2">
    <source>
        <dbReference type="Pfam" id="PF00561"/>
    </source>
</evidence>
<protein>
    <submittedName>
        <fullName evidence="4">Alpha/beta fold hydrolase</fullName>
    </submittedName>
    <submittedName>
        <fullName evidence="3">Alpha/beta hydrolase</fullName>
    </submittedName>
</protein>
<dbReference type="SUPFAM" id="SSF53474">
    <property type="entry name" value="alpha/beta-Hydrolases"/>
    <property type="match status" value="1"/>
</dbReference>
<name>A0AAJ2ZIA4_9ACTN</name>
<feature type="region of interest" description="Disordered" evidence="1">
    <location>
        <begin position="291"/>
        <end position="326"/>
    </location>
</feature>
<keyword evidence="5" id="KW-1185">Reference proteome</keyword>
<dbReference type="AlphaFoldDB" id="A0AAJ2ZIA4"/>
<keyword evidence="3" id="KW-0378">Hydrolase</keyword>
<dbReference type="Proteomes" id="UP000402241">
    <property type="component" value="Chromosome"/>
</dbReference>
<dbReference type="RefSeq" id="WP_154226372.1">
    <property type="nucleotide sequence ID" value="NZ_CP045309.1"/>
</dbReference>
<dbReference type="EMBL" id="JAAHBZ010000010">
    <property type="protein sequence ID" value="NES30201.1"/>
    <property type="molecule type" value="Genomic_DNA"/>
</dbReference>
<feature type="compositionally biased region" description="Basic and acidic residues" evidence="1">
    <location>
        <begin position="304"/>
        <end position="326"/>
    </location>
</feature>
<evidence type="ECO:0000313" key="3">
    <source>
        <dbReference type="EMBL" id="NES30201.1"/>
    </source>
</evidence>
<gene>
    <name evidence="3" type="ORF">G3561_21955</name>
    <name evidence="4" type="ORF">GCE86_08155</name>
</gene>
<evidence type="ECO:0000313" key="4">
    <source>
        <dbReference type="EMBL" id="QGL47028.1"/>
    </source>
</evidence>
<evidence type="ECO:0000313" key="5">
    <source>
        <dbReference type="Proteomes" id="UP000402241"/>
    </source>
</evidence>
<dbReference type="Pfam" id="PF00561">
    <property type="entry name" value="Abhydrolase_1"/>
    <property type="match status" value="1"/>
</dbReference>
<reference evidence="3 6" key="2">
    <citation type="submission" date="2020-02" db="EMBL/GenBank/DDBJ databases">
        <title>WGS of Micromonospora spp. isolated from hot spring.</title>
        <authorList>
            <person name="Thawai C."/>
        </authorList>
    </citation>
    <scope>NUCLEOTIDE SEQUENCE [LARGE SCALE GENOMIC DNA]</scope>
    <source>
        <strain evidence="3 6">TMS7</strain>
    </source>
</reference>
<evidence type="ECO:0000313" key="6">
    <source>
        <dbReference type="Proteomes" id="UP000477779"/>
    </source>
</evidence>
<organism evidence="3 6">
    <name type="scientific">Micromonospora terminaliae</name>
    <dbReference type="NCBI Taxonomy" id="1914461"/>
    <lineage>
        <taxon>Bacteria</taxon>
        <taxon>Bacillati</taxon>
        <taxon>Actinomycetota</taxon>
        <taxon>Actinomycetes</taxon>
        <taxon>Micromonosporales</taxon>
        <taxon>Micromonosporaceae</taxon>
        <taxon>Micromonospora</taxon>
    </lineage>
</organism>